<dbReference type="EC" id="2.7.13.3" evidence="3"/>
<dbReference type="GO" id="GO:0004673">
    <property type="term" value="F:protein histidine kinase activity"/>
    <property type="evidence" value="ECO:0007669"/>
    <property type="project" value="UniProtKB-EC"/>
</dbReference>
<dbReference type="RefSeq" id="WP_204653375.1">
    <property type="nucleotide sequence ID" value="NZ_JAFBFD010000009.1"/>
</dbReference>
<evidence type="ECO:0000256" key="1">
    <source>
        <dbReference type="ARBA" id="ARBA00000085"/>
    </source>
</evidence>
<keyword evidence="9" id="KW-0902">Two-component regulatory system</keyword>
<comment type="caution">
    <text evidence="13">The sequence shown here is derived from an EMBL/GenBank/DDBJ whole genome shotgun (WGS) entry which is preliminary data.</text>
</comment>
<evidence type="ECO:0000313" key="14">
    <source>
        <dbReference type="Proteomes" id="UP001595969"/>
    </source>
</evidence>
<gene>
    <name evidence="13" type="ORF">ACFO5I_04670</name>
</gene>
<evidence type="ECO:0000256" key="11">
    <source>
        <dbReference type="SAM" id="Phobius"/>
    </source>
</evidence>
<evidence type="ECO:0000256" key="2">
    <source>
        <dbReference type="ARBA" id="ARBA00004651"/>
    </source>
</evidence>
<feature type="transmembrane region" description="Helical" evidence="11">
    <location>
        <begin position="12"/>
        <end position="31"/>
    </location>
</feature>
<dbReference type="EMBL" id="JBHSGS010000026">
    <property type="protein sequence ID" value="MFC4719020.1"/>
    <property type="molecule type" value="Genomic_DNA"/>
</dbReference>
<evidence type="ECO:0000256" key="3">
    <source>
        <dbReference type="ARBA" id="ARBA00012438"/>
    </source>
</evidence>
<keyword evidence="14" id="KW-1185">Reference proteome</keyword>
<keyword evidence="7 13" id="KW-0418">Kinase</keyword>
<keyword evidence="6 11" id="KW-0812">Transmembrane</keyword>
<dbReference type="InterPro" id="IPR050351">
    <property type="entry name" value="BphY/WalK/GraS-like"/>
</dbReference>
<dbReference type="PRINTS" id="PR00344">
    <property type="entry name" value="BCTRLSENSOR"/>
</dbReference>
<dbReference type="InterPro" id="IPR036890">
    <property type="entry name" value="HATPase_C_sf"/>
</dbReference>
<dbReference type="SUPFAM" id="SSF55874">
    <property type="entry name" value="ATPase domain of HSP90 chaperone/DNA topoisomerase II/histidine kinase"/>
    <property type="match status" value="1"/>
</dbReference>
<dbReference type="InterPro" id="IPR004358">
    <property type="entry name" value="Sig_transdc_His_kin-like_C"/>
</dbReference>
<dbReference type="SMART" id="SM00387">
    <property type="entry name" value="HATPase_c"/>
    <property type="match status" value="1"/>
</dbReference>
<dbReference type="Proteomes" id="UP001595969">
    <property type="component" value="Unassembled WGS sequence"/>
</dbReference>
<comment type="catalytic activity">
    <reaction evidence="1">
        <text>ATP + protein L-histidine = ADP + protein N-phospho-L-histidine.</text>
        <dbReference type="EC" id="2.7.13.3"/>
    </reaction>
</comment>
<evidence type="ECO:0000256" key="9">
    <source>
        <dbReference type="ARBA" id="ARBA00023012"/>
    </source>
</evidence>
<dbReference type="PROSITE" id="PS50109">
    <property type="entry name" value="HIS_KIN"/>
    <property type="match status" value="1"/>
</dbReference>
<accession>A0ABV9MU06</accession>
<evidence type="ECO:0000256" key="8">
    <source>
        <dbReference type="ARBA" id="ARBA00022989"/>
    </source>
</evidence>
<sequence length="321" mass="36702">MIRFYLKMNGFALFTSFGIVSFLAFVIYLTNAFSLQLVLYFWFISILLFVFVFFFDCRSKKELYRFLSGKTDQLLIGDTSNLSQQMKRKMDERLRIEEQMVLKHAQRQQQQITFMNLWVHQMKTPLSVLELMAQNNQLTRHDVLTETHRLKSGLNLALNEARLGTDFQKDFILAPLSLNKIVTNAVNNQKTAFIQRKLFPSVEIEEALQVISDEKWLTFMIEQLLTNALKYSHPQGTIELKAVTEEQAVTLTITDHGIGIPASDLPRVKQAFFTGENGRKFGEATGMGLYLVQQVADELGIELTIHSTVGYGTSVALQIPT</sequence>
<evidence type="ECO:0000256" key="5">
    <source>
        <dbReference type="ARBA" id="ARBA00022679"/>
    </source>
</evidence>
<evidence type="ECO:0000313" key="13">
    <source>
        <dbReference type="EMBL" id="MFC4719020.1"/>
    </source>
</evidence>
<organism evidence="13 14">
    <name type="scientific">Enterococcus lemanii</name>
    <dbReference type="NCBI Taxonomy" id="1159752"/>
    <lineage>
        <taxon>Bacteria</taxon>
        <taxon>Bacillati</taxon>
        <taxon>Bacillota</taxon>
        <taxon>Bacilli</taxon>
        <taxon>Lactobacillales</taxon>
        <taxon>Enterococcaceae</taxon>
        <taxon>Enterococcus</taxon>
    </lineage>
</organism>
<protein>
    <recommendedName>
        <fullName evidence="3">histidine kinase</fullName>
        <ecNumber evidence="3">2.7.13.3</ecNumber>
    </recommendedName>
</protein>
<reference evidence="14" key="1">
    <citation type="journal article" date="2019" name="Int. J. Syst. Evol. Microbiol.">
        <title>The Global Catalogue of Microorganisms (GCM) 10K type strain sequencing project: providing services to taxonomists for standard genome sequencing and annotation.</title>
        <authorList>
            <consortium name="The Broad Institute Genomics Platform"/>
            <consortium name="The Broad Institute Genome Sequencing Center for Infectious Disease"/>
            <person name="Wu L."/>
            <person name="Ma J."/>
        </authorList>
    </citation>
    <scope>NUCLEOTIDE SEQUENCE [LARGE SCALE GENOMIC DNA]</scope>
    <source>
        <strain evidence="14">CGMCC 1.19032</strain>
    </source>
</reference>
<evidence type="ECO:0000256" key="6">
    <source>
        <dbReference type="ARBA" id="ARBA00022692"/>
    </source>
</evidence>
<feature type="domain" description="Histidine kinase" evidence="12">
    <location>
        <begin position="117"/>
        <end position="321"/>
    </location>
</feature>
<dbReference type="InterPro" id="IPR005467">
    <property type="entry name" value="His_kinase_dom"/>
</dbReference>
<feature type="transmembrane region" description="Helical" evidence="11">
    <location>
        <begin position="37"/>
        <end position="55"/>
    </location>
</feature>
<name>A0ABV9MU06_9ENTE</name>
<dbReference type="PANTHER" id="PTHR45453:SF2">
    <property type="entry name" value="HISTIDINE KINASE"/>
    <property type="match status" value="1"/>
</dbReference>
<proteinExistence type="predicted"/>
<keyword evidence="8 11" id="KW-1133">Transmembrane helix</keyword>
<keyword evidence="4" id="KW-1003">Cell membrane</keyword>
<dbReference type="Pfam" id="PF02518">
    <property type="entry name" value="HATPase_c"/>
    <property type="match status" value="1"/>
</dbReference>
<evidence type="ECO:0000256" key="4">
    <source>
        <dbReference type="ARBA" id="ARBA00022475"/>
    </source>
</evidence>
<comment type="subcellular location">
    <subcellularLocation>
        <location evidence="2">Cell membrane</location>
        <topology evidence="2">Multi-pass membrane protein</topology>
    </subcellularLocation>
</comment>
<evidence type="ECO:0000256" key="7">
    <source>
        <dbReference type="ARBA" id="ARBA00022777"/>
    </source>
</evidence>
<dbReference type="Gene3D" id="3.30.565.10">
    <property type="entry name" value="Histidine kinase-like ATPase, C-terminal domain"/>
    <property type="match status" value="1"/>
</dbReference>
<dbReference type="PANTHER" id="PTHR45453">
    <property type="entry name" value="PHOSPHATE REGULON SENSOR PROTEIN PHOR"/>
    <property type="match status" value="1"/>
</dbReference>
<evidence type="ECO:0000256" key="10">
    <source>
        <dbReference type="ARBA" id="ARBA00023136"/>
    </source>
</evidence>
<keyword evidence="5 13" id="KW-0808">Transferase</keyword>
<keyword evidence="10 11" id="KW-0472">Membrane</keyword>
<dbReference type="InterPro" id="IPR003594">
    <property type="entry name" value="HATPase_dom"/>
</dbReference>
<evidence type="ECO:0000259" key="12">
    <source>
        <dbReference type="PROSITE" id="PS50109"/>
    </source>
</evidence>